<evidence type="ECO:0000256" key="1">
    <source>
        <dbReference type="SAM" id="MobiDB-lite"/>
    </source>
</evidence>
<dbReference type="PANTHER" id="PTHR47721:SF2">
    <property type="entry name" value="OS01G0235100 PROTEIN"/>
    <property type="match status" value="1"/>
</dbReference>
<dbReference type="EMBL" id="JBGBPQ010000002">
    <property type="protein sequence ID" value="KAL1528562.1"/>
    <property type="molecule type" value="Genomic_DNA"/>
</dbReference>
<gene>
    <name evidence="3" type="ORF">AB1Y20_009905</name>
</gene>
<name>A0AB34K5D2_PRYPA</name>
<evidence type="ECO:0000256" key="2">
    <source>
        <dbReference type="SAM" id="SignalP"/>
    </source>
</evidence>
<reference evidence="3 4" key="1">
    <citation type="journal article" date="2024" name="Science">
        <title>Giant polyketide synthase enzymes in the biosynthesis of giant marine polyether toxins.</title>
        <authorList>
            <person name="Fallon T.R."/>
            <person name="Shende V.V."/>
            <person name="Wierzbicki I.H."/>
            <person name="Pendleton A.L."/>
            <person name="Watervoot N.F."/>
            <person name="Auber R.P."/>
            <person name="Gonzalez D.J."/>
            <person name="Wisecaver J.H."/>
            <person name="Moore B.S."/>
        </authorList>
    </citation>
    <scope>NUCLEOTIDE SEQUENCE [LARGE SCALE GENOMIC DNA]</scope>
    <source>
        <strain evidence="3 4">12B1</strain>
    </source>
</reference>
<evidence type="ECO:0000313" key="3">
    <source>
        <dbReference type="EMBL" id="KAL1528562.1"/>
    </source>
</evidence>
<dbReference type="Proteomes" id="UP001515480">
    <property type="component" value="Unassembled WGS sequence"/>
</dbReference>
<dbReference type="AlphaFoldDB" id="A0AB34K5D2"/>
<sequence length="139" mass="15126">MRCALFLCFLLASVAALLPTPPAAVVSASRRYVPRLAPRGVHCQTDPEEIEQEKPVNDSPMVDDPPTERVCSFPGCDGNGRVLGGLAAWGPTSWWPIKAYRPCPTCAAEGRRYVRSGQTLDEIVFKKNPAGGYYGDDDD</sequence>
<protein>
    <submittedName>
        <fullName evidence="3">Uncharacterized protein</fullName>
    </submittedName>
</protein>
<feature type="region of interest" description="Disordered" evidence="1">
    <location>
        <begin position="44"/>
        <end position="65"/>
    </location>
</feature>
<accession>A0AB34K5D2</accession>
<feature type="signal peptide" evidence="2">
    <location>
        <begin position="1"/>
        <end position="16"/>
    </location>
</feature>
<keyword evidence="4" id="KW-1185">Reference proteome</keyword>
<proteinExistence type="predicted"/>
<organism evidence="3 4">
    <name type="scientific">Prymnesium parvum</name>
    <name type="common">Toxic golden alga</name>
    <dbReference type="NCBI Taxonomy" id="97485"/>
    <lineage>
        <taxon>Eukaryota</taxon>
        <taxon>Haptista</taxon>
        <taxon>Haptophyta</taxon>
        <taxon>Prymnesiophyceae</taxon>
        <taxon>Prymnesiales</taxon>
        <taxon>Prymnesiaceae</taxon>
        <taxon>Prymnesium</taxon>
    </lineage>
</organism>
<comment type="caution">
    <text evidence="3">The sequence shown here is derived from an EMBL/GenBank/DDBJ whole genome shotgun (WGS) entry which is preliminary data.</text>
</comment>
<feature type="chain" id="PRO_5044303742" evidence="2">
    <location>
        <begin position="17"/>
        <end position="139"/>
    </location>
</feature>
<evidence type="ECO:0000313" key="4">
    <source>
        <dbReference type="Proteomes" id="UP001515480"/>
    </source>
</evidence>
<dbReference type="PANTHER" id="PTHR47721">
    <property type="entry name" value="OS01G0235100 PROTEIN"/>
    <property type="match status" value="1"/>
</dbReference>
<keyword evidence="2" id="KW-0732">Signal</keyword>